<name>A0A9W8BIW1_9FUNG</name>
<dbReference type="OrthoDB" id="5546202at2759"/>
<proteinExistence type="predicted"/>
<feature type="region of interest" description="Disordered" evidence="1">
    <location>
        <begin position="1"/>
        <end position="93"/>
    </location>
</feature>
<feature type="compositionally biased region" description="Basic and acidic residues" evidence="1">
    <location>
        <begin position="55"/>
        <end position="66"/>
    </location>
</feature>
<organism evidence="2 3">
    <name type="scientific">Coemansia thaxteri</name>
    <dbReference type="NCBI Taxonomy" id="2663907"/>
    <lineage>
        <taxon>Eukaryota</taxon>
        <taxon>Fungi</taxon>
        <taxon>Fungi incertae sedis</taxon>
        <taxon>Zoopagomycota</taxon>
        <taxon>Kickxellomycotina</taxon>
        <taxon>Kickxellomycetes</taxon>
        <taxon>Kickxellales</taxon>
        <taxon>Kickxellaceae</taxon>
        <taxon>Coemansia</taxon>
    </lineage>
</organism>
<reference evidence="2" key="1">
    <citation type="submission" date="2022-07" db="EMBL/GenBank/DDBJ databases">
        <title>Phylogenomic reconstructions and comparative analyses of Kickxellomycotina fungi.</title>
        <authorList>
            <person name="Reynolds N.K."/>
            <person name="Stajich J.E."/>
            <person name="Barry K."/>
            <person name="Grigoriev I.V."/>
            <person name="Crous P."/>
            <person name="Smith M.E."/>
        </authorList>
    </citation>
    <scope>NUCLEOTIDE SEQUENCE</scope>
    <source>
        <strain evidence="2">IMI 214461</strain>
    </source>
</reference>
<gene>
    <name evidence="2" type="ORF">H4R26_002965</name>
</gene>
<comment type="caution">
    <text evidence="2">The sequence shown here is derived from an EMBL/GenBank/DDBJ whole genome shotgun (WGS) entry which is preliminary data.</text>
</comment>
<evidence type="ECO:0000313" key="3">
    <source>
        <dbReference type="Proteomes" id="UP001150907"/>
    </source>
</evidence>
<dbReference type="InterPro" id="IPR007727">
    <property type="entry name" value="Spo12"/>
</dbReference>
<dbReference type="Pfam" id="PF05032">
    <property type="entry name" value="Spo12"/>
    <property type="match status" value="1"/>
</dbReference>
<keyword evidence="3" id="KW-1185">Reference proteome</keyword>
<evidence type="ECO:0000313" key="2">
    <source>
        <dbReference type="EMBL" id="KAJ2003619.1"/>
    </source>
</evidence>
<dbReference type="AlphaFoldDB" id="A0A9W8BIW1"/>
<evidence type="ECO:0000256" key="1">
    <source>
        <dbReference type="SAM" id="MobiDB-lite"/>
    </source>
</evidence>
<protein>
    <submittedName>
        <fullName evidence="2">Uncharacterized protein</fullName>
    </submittedName>
</protein>
<dbReference type="EMBL" id="JANBQF010000208">
    <property type="protein sequence ID" value="KAJ2003619.1"/>
    <property type="molecule type" value="Genomic_DNA"/>
</dbReference>
<feature type="compositionally biased region" description="Low complexity" evidence="1">
    <location>
        <begin position="1"/>
        <end position="17"/>
    </location>
</feature>
<dbReference type="Proteomes" id="UP001150907">
    <property type="component" value="Unassembled WGS sequence"/>
</dbReference>
<sequence length="121" mass="12967">MHTVASFASRSSSAAARSAERAQGLGEHQAVSSEEGARASGAPPSRLPFNPALHALEKKKAGEPARSRGPLTHMRSVLASPTDKLMSPATRGVHDIRRKKVAKDKLKPQALSMLFESMKQK</sequence>
<accession>A0A9W8BIW1</accession>